<evidence type="ECO:0000256" key="1">
    <source>
        <dbReference type="SAM" id="Coils"/>
    </source>
</evidence>
<protein>
    <submittedName>
        <fullName evidence="3">Uncharacterized protein</fullName>
    </submittedName>
</protein>
<keyword evidence="1" id="KW-0175">Coiled coil</keyword>
<feature type="region of interest" description="Disordered" evidence="2">
    <location>
        <begin position="626"/>
        <end position="768"/>
    </location>
</feature>
<evidence type="ECO:0000256" key="2">
    <source>
        <dbReference type="SAM" id="MobiDB-lite"/>
    </source>
</evidence>
<dbReference type="EMBL" id="HBNS01004474">
    <property type="protein sequence ID" value="CAE4585285.1"/>
    <property type="molecule type" value="Transcribed_RNA"/>
</dbReference>
<feature type="coiled-coil region" evidence="1">
    <location>
        <begin position="432"/>
        <end position="466"/>
    </location>
</feature>
<proteinExistence type="predicted"/>
<accession>A0A7S4QKP0</accession>
<feature type="compositionally biased region" description="Low complexity" evidence="2">
    <location>
        <begin position="689"/>
        <end position="707"/>
    </location>
</feature>
<feature type="compositionally biased region" description="Basic and acidic residues" evidence="2">
    <location>
        <begin position="646"/>
        <end position="672"/>
    </location>
</feature>
<organism evidence="3">
    <name type="scientific">Ditylum brightwellii</name>
    <dbReference type="NCBI Taxonomy" id="49249"/>
    <lineage>
        <taxon>Eukaryota</taxon>
        <taxon>Sar</taxon>
        <taxon>Stramenopiles</taxon>
        <taxon>Ochrophyta</taxon>
        <taxon>Bacillariophyta</taxon>
        <taxon>Mediophyceae</taxon>
        <taxon>Lithodesmiophycidae</taxon>
        <taxon>Lithodesmiales</taxon>
        <taxon>Lithodesmiaceae</taxon>
        <taxon>Ditylum</taxon>
    </lineage>
</organism>
<feature type="region of interest" description="Disordered" evidence="2">
    <location>
        <begin position="85"/>
        <end position="127"/>
    </location>
</feature>
<gene>
    <name evidence="3" type="ORF">DBRI00130_LOCUS3619</name>
</gene>
<evidence type="ECO:0000313" key="3">
    <source>
        <dbReference type="EMBL" id="CAE4585285.1"/>
    </source>
</evidence>
<dbReference type="AlphaFoldDB" id="A0A7S4QKP0"/>
<reference evidence="3" key="1">
    <citation type="submission" date="2021-01" db="EMBL/GenBank/DDBJ databases">
        <authorList>
            <person name="Corre E."/>
            <person name="Pelletier E."/>
            <person name="Niang G."/>
            <person name="Scheremetjew M."/>
            <person name="Finn R."/>
            <person name="Kale V."/>
            <person name="Holt S."/>
            <person name="Cochrane G."/>
            <person name="Meng A."/>
            <person name="Brown T."/>
            <person name="Cohen L."/>
        </authorList>
    </citation>
    <scope>NUCLEOTIDE SEQUENCE</scope>
    <source>
        <strain evidence="3">GSO104</strain>
    </source>
</reference>
<sequence>MELLPKQCDGTRSIMILDMATAVSSSSNLSSSTITPKYNHHPIPTAKNSVLYSSTALTNQDVMIPGIVAVCCTTTMTGKENIAENVMMNSSNEEDTAQSKPKKKATHSNDDGDDNIISKVKRETENGDYARHDDITQNEEVKERTKNENEKCCLSVYISDGHETFFGRIKPYFIKGGNLLKRTVQYSINNTENNGNYSTSSGFSSVQSCNIDNSVEDKKKIDLIRKYILQESNPTIDVSYQLRSYGNEVQKDDSYIHSDDVTMHSLQKQEKPENMRPALAKVIGKRNIYLIIREKLSNGVVRIIYSGSFYPLTDNDDNNYCKHTNYYDCQDKCDSNNNRQTCLSTNTNISSIHTSLAKRNNVKTAFTSSSTLPILNLLSDSLTNALSQISTLHSEQKALQQNLASWRDTTQKLNKTIQSEKDLQFDLFLTLHNRAKQDLRRVKHQLKDAQQRNNSLLKQHQEQLQLLIKQKKHNQDGIIDREEEHDYVSYDPKEVELLAAGPVQTTRQKESKHLSVSSITKATAIQMKKGKTAFNFSLPFSSITAKKNQHHRNQQQRNIINKKGDDDITKVNSYECNRKKNPYNNAVEVWNPQDLFPSDDDKSRTGAALIPLTGAKEYNFSFTSATTSKTKTASKKPAKNNVFSSKRKDENESSHYRELRCFTSHEDDQKRTGEKKRKHDDLGNHITQTLSKTTPISTSSSKLSLSPRRTKSAFRYDNFSDDDGSGNGGDYNSENTMKSGGNGNKADDGKSSDEENDDDGSCHSVPLL</sequence>
<name>A0A7S4QKP0_9STRA</name>